<name>A0A6J6F0G0_9ZZZZ</name>
<accession>A0A6J6F0G0</accession>
<protein>
    <submittedName>
        <fullName evidence="1">Unannotated protein</fullName>
    </submittedName>
</protein>
<dbReference type="InterPro" id="IPR029069">
    <property type="entry name" value="HotDog_dom_sf"/>
</dbReference>
<evidence type="ECO:0000313" key="1">
    <source>
        <dbReference type="EMBL" id="CAB4581049.1"/>
    </source>
</evidence>
<organism evidence="1">
    <name type="scientific">freshwater metagenome</name>
    <dbReference type="NCBI Taxonomy" id="449393"/>
    <lineage>
        <taxon>unclassified sequences</taxon>
        <taxon>metagenomes</taxon>
        <taxon>ecological metagenomes</taxon>
    </lineage>
</organism>
<gene>
    <name evidence="1" type="ORF">UFOPK1722_01040</name>
</gene>
<dbReference type="EMBL" id="CAEZTS010000084">
    <property type="protein sequence ID" value="CAB4581049.1"/>
    <property type="molecule type" value="Genomic_DNA"/>
</dbReference>
<sequence length="239" mass="25926">MGMAVLGWLTERPVATWGEQWMRSGFLHATFSRAIAGGQHLMTEESDASGLVSTTYRDAQGRVCVAGTATLTASADGEPLVDVRDVVPRSPLLAPRATDLDGATMPPLTFTFDAARDLAFLDGQPDAPEWQRRGWAHPAWLGTASNAVIMGNIDFDGRPTSSGRWLQVSADIALVAPVVDGEVVELRSRIGRITRRGRHDQHHVAHLECTYRVGARVVARLRNSFVFATDEPSPAPPHP</sequence>
<dbReference type="SUPFAM" id="SSF54637">
    <property type="entry name" value="Thioesterase/thiol ester dehydrase-isomerase"/>
    <property type="match status" value="1"/>
</dbReference>
<reference evidence="1" key="1">
    <citation type="submission" date="2020-05" db="EMBL/GenBank/DDBJ databases">
        <authorList>
            <person name="Chiriac C."/>
            <person name="Salcher M."/>
            <person name="Ghai R."/>
            <person name="Kavagutti S V."/>
        </authorList>
    </citation>
    <scope>NUCLEOTIDE SEQUENCE</scope>
</reference>
<dbReference type="AlphaFoldDB" id="A0A6J6F0G0"/>
<proteinExistence type="predicted"/>